<evidence type="ECO:0000313" key="2">
    <source>
        <dbReference type="Proteomes" id="UP000053780"/>
    </source>
</evidence>
<dbReference type="Proteomes" id="UP000053780">
    <property type="component" value="Unassembled WGS sequence"/>
</dbReference>
<gene>
    <name evidence="1" type="ORF">NAPIS_ORF01041</name>
</gene>
<sequence length="162" mass="18978">MEPLKLTNFLNKELVYSKKIIIVENKGVNVDFLIRDLVLSFKIITLFSWNENIDHYKNIIQNASFKVKSIYENIYAGEIISDHTYVGKKIFNADITSNICIYRDGTANKKDWYNFDLIINVLPPESGVCSKIDGIIIIRTREKIFTKIKYKVHKKETIFFNF</sequence>
<evidence type="ECO:0000313" key="1">
    <source>
        <dbReference type="EMBL" id="EQB61388.1"/>
    </source>
</evidence>
<reference evidence="1 2" key="1">
    <citation type="journal article" date="2013" name="BMC Genomics">
        <title>Genome sequencing and comparative genomics of honey bee microsporidia, Nosema apis reveal novel insights into host-parasite interactions.</title>
        <authorList>
            <person name="Chen Yp."/>
            <person name="Pettis J.S."/>
            <person name="Zhao Y."/>
            <person name="Liu X."/>
            <person name="Tallon L.J."/>
            <person name="Sadzewicz L.D."/>
            <person name="Li R."/>
            <person name="Zheng H."/>
            <person name="Huang S."/>
            <person name="Zhang X."/>
            <person name="Hamilton M.C."/>
            <person name="Pernal S.F."/>
            <person name="Melathopoulos A.P."/>
            <person name="Yan X."/>
            <person name="Evans J.D."/>
        </authorList>
    </citation>
    <scope>NUCLEOTIDE SEQUENCE [LARGE SCALE GENOMIC DNA]</scope>
    <source>
        <strain evidence="1 2">BRL 01</strain>
    </source>
</reference>
<protein>
    <submittedName>
        <fullName evidence="1">Uncharacterized protein</fullName>
    </submittedName>
</protein>
<dbReference type="EMBL" id="KE647144">
    <property type="protein sequence ID" value="EQB61388.1"/>
    <property type="molecule type" value="Genomic_DNA"/>
</dbReference>
<proteinExistence type="predicted"/>
<dbReference type="OrthoDB" id="9995306at2759"/>
<name>T0LAI9_9MICR</name>
<organism evidence="1 2">
    <name type="scientific">Vairimorpha apis BRL 01</name>
    <dbReference type="NCBI Taxonomy" id="1037528"/>
    <lineage>
        <taxon>Eukaryota</taxon>
        <taxon>Fungi</taxon>
        <taxon>Fungi incertae sedis</taxon>
        <taxon>Microsporidia</taxon>
        <taxon>Nosematidae</taxon>
        <taxon>Vairimorpha</taxon>
    </lineage>
</organism>
<dbReference type="VEuPathDB" id="MicrosporidiaDB:NAPIS_ORF01041"/>
<accession>T0LAI9</accession>
<dbReference type="HOGENOM" id="CLU_1669897_0_0_1"/>
<dbReference type="AlphaFoldDB" id="T0LAI9"/>
<keyword evidence="2" id="KW-1185">Reference proteome</keyword>